<dbReference type="Proteomes" id="UP000887576">
    <property type="component" value="Unplaced"/>
</dbReference>
<evidence type="ECO:0000313" key="1">
    <source>
        <dbReference type="Proteomes" id="UP000887576"/>
    </source>
</evidence>
<reference evidence="2" key="1">
    <citation type="submission" date="2022-11" db="UniProtKB">
        <authorList>
            <consortium name="WormBaseParasite"/>
        </authorList>
    </citation>
    <scope>IDENTIFICATION</scope>
</reference>
<proteinExistence type="predicted"/>
<name>A0AC34Q200_9BILA</name>
<dbReference type="WBParaSite" id="JU765_v2.g12163.t1">
    <property type="protein sequence ID" value="JU765_v2.g12163.t1"/>
    <property type="gene ID" value="JU765_v2.g12163"/>
</dbReference>
<organism evidence="1 2">
    <name type="scientific">Panagrolaimus sp. JU765</name>
    <dbReference type="NCBI Taxonomy" id="591449"/>
    <lineage>
        <taxon>Eukaryota</taxon>
        <taxon>Metazoa</taxon>
        <taxon>Ecdysozoa</taxon>
        <taxon>Nematoda</taxon>
        <taxon>Chromadorea</taxon>
        <taxon>Rhabditida</taxon>
        <taxon>Tylenchina</taxon>
        <taxon>Panagrolaimomorpha</taxon>
        <taxon>Panagrolaimoidea</taxon>
        <taxon>Panagrolaimidae</taxon>
        <taxon>Panagrolaimus</taxon>
    </lineage>
</organism>
<protein>
    <submittedName>
        <fullName evidence="2">G-protein coupled receptors family 3 profile domain-containing protein</fullName>
    </submittedName>
</protein>
<evidence type="ECO:0000313" key="2">
    <source>
        <dbReference type="WBParaSite" id="JU765_v2.g12163.t1"/>
    </source>
</evidence>
<accession>A0AC34Q200</accession>
<sequence>MWILTIFVGILLSWTAAVRQVYLEGDIMIGGLFPIHEAGRNASQCGRIKADQGVQRMVAMLFTLEAINKNPHVLPGIKLGAQILDTW</sequence>